<keyword evidence="3" id="KW-1185">Reference proteome</keyword>
<evidence type="ECO:0000313" key="2">
    <source>
        <dbReference type="EMBL" id="KAK4444609.1"/>
    </source>
</evidence>
<dbReference type="PROSITE" id="PS50206">
    <property type="entry name" value="RHODANESE_3"/>
    <property type="match status" value="1"/>
</dbReference>
<organism evidence="2 3">
    <name type="scientific">Podospora aff. communis PSN243</name>
    <dbReference type="NCBI Taxonomy" id="3040156"/>
    <lineage>
        <taxon>Eukaryota</taxon>
        <taxon>Fungi</taxon>
        <taxon>Dikarya</taxon>
        <taxon>Ascomycota</taxon>
        <taxon>Pezizomycotina</taxon>
        <taxon>Sordariomycetes</taxon>
        <taxon>Sordariomycetidae</taxon>
        <taxon>Sordariales</taxon>
        <taxon>Podosporaceae</taxon>
        <taxon>Podospora</taxon>
    </lineage>
</organism>
<reference evidence="2" key="2">
    <citation type="submission" date="2023-05" db="EMBL/GenBank/DDBJ databases">
        <authorList>
            <consortium name="Lawrence Berkeley National Laboratory"/>
            <person name="Steindorff A."/>
            <person name="Hensen N."/>
            <person name="Bonometti L."/>
            <person name="Westerberg I."/>
            <person name="Brannstrom I.O."/>
            <person name="Guillou S."/>
            <person name="Cros-Aarteil S."/>
            <person name="Calhoun S."/>
            <person name="Haridas S."/>
            <person name="Kuo A."/>
            <person name="Mondo S."/>
            <person name="Pangilinan J."/>
            <person name="Riley R."/>
            <person name="Labutti K."/>
            <person name="Andreopoulos B."/>
            <person name="Lipzen A."/>
            <person name="Chen C."/>
            <person name="Yanf M."/>
            <person name="Daum C."/>
            <person name="Ng V."/>
            <person name="Clum A."/>
            <person name="Ohm R."/>
            <person name="Martin F."/>
            <person name="Silar P."/>
            <person name="Natvig D."/>
            <person name="Lalanne C."/>
            <person name="Gautier V."/>
            <person name="Ament-Velasquez S.L."/>
            <person name="Kruys A."/>
            <person name="Hutchinson M.I."/>
            <person name="Powell A.J."/>
            <person name="Barry K."/>
            <person name="Miller A.N."/>
            <person name="Grigoriev I.V."/>
            <person name="Debuchy R."/>
            <person name="Gladieux P."/>
            <person name="Thoren M.H."/>
            <person name="Johannesson H."/>
        </authorList>
    </citation>
    <scope>NUCLEOTIDE SEQUENCE</scope>
    <source>
        <strain evidence="2">PSN243</strain>
    </source>
</reference>
<reference evidence="2" key="1">
    <citation type="journal article" date="2023" name="Mol. Phylogenet. Evol.">
        <title>Genome-scale phylogeny and comparative genomics of the fungal order Sordariales.</title>
        <authorList>
            <person name="Hensen N."/>
            <person name="Bonometti L."/>
            <person name="Westerberg I."/>
            <person name="Brannstrom I.O."/>
            <person name="Guillou S."/>
            <person name="Cros-Aarteil S."/>
            <person name="Calhoun S."/>
            <person name="Haridas S."/>
            <person name="Kuo A."/>
            <person name="Mondo S."/>
            <person name="Pangilinan J."/>
            <person name="Riley R."/>
            <person name="LaButti K."/>
            <person name="Andreopoulos B."/>
            <person name="Lipzen A."/>
            <person name="Chen C."/>
            <person name="Yan M."/>
            <person name="Daum C."/>
            <person name="Ng V."/>
            <person name="Clum A."/>
            <person name="Steindorff A."/>
            <person name="Ohm R.A."/>
            <person name="Martin F."/>
            <person name="Silar P."/>
            <person name="Natvig D.O."/>
            <person name="Lalanne C."/>
            <person name="Gautier V."/>
            <person name="Ament-Velasquez S.L."/>
            <person name="Kruys A."/>
            <person name="Hutchinson M.I."/>
            <person name="Powell A.J."/>
            <person name="Barry K."/>
            <person name="Miller A.N."/>
            <person name="Grigoriev I.V."/>
            <person name="Debuchy R."/>
            <person name="Gladieux P."/>
            <person name="Hiltunen Thoren M."/>
            <person name="Johannesson H."/>
        </authorList>
    </citation>
    <scope>NUCLEOTIDE SEQUENCE</scope>
    <source>
        <strain evidence="2">PSN243</strain>
    </source>
</reference>
<comment type="caution">
    <text evidence="2">The sequence shown here is derived from an EMBL/GenBank/DDBJ whole genome shotgun (WGS) entry which is preliminary data.</text>
</comment>
<gene>
    <name evidence="2" type="ORF">QBC34DRAFT_474596</name>
</gene>
<dbReference type="SMART" id="SM00450">
    <property type="entry name" value="RHOD"/>
    <property type="match status" value="1"/>
</dbReference>
<dbReference type="InterPro" id="IPR001763">
    <property type="entry name" value="Rhodanese-like_dom"/>
</dbReference>
<dbReference type="SUPFAM" id="SSF52821">
    <property type="entry name" value="Rhodanese/Cell cycle control phosphatase"/>
    <property type="match status" value="1"/>
</dbReference>
<dbReference type="Proteomes" id="UP001321760">
    <property type="component" value="Unassembled WGS sequence"/>
</dbReference>
<dbReference type="AlphaFoldDB" id="A0AAV9G913"/>
<sequence length="269" mass="29923">MTSITKEDLNLFIRYNDPKQETPGQTSELYKTLCANCGDGYKTQDKVDEKAPPPTSPGNFGWVEYTTLLTLLEKKRSSVVLVDCRNETEYTANHLIGALAFNIVPTGLPRPEGWDALIKLQHAKEALNNGTGPPNSQYSPTLQKLETLKDKNLAVIFYCSFGDKRSVCAAAWYAQTYALPTKKKDSTEMTPPTRAGHVVGILFGGYDGMIPQVKRKERESIQGTGAKIDLKDWGKDPHKTLLDQAMARYVHPKEGNVKDWEVHCKCVGS</sequence>
<dbReference type="EMBL" id="MU865975">
    <property type="protein sequence ID" value="KAK4444609.1"/>
    <property type="molecule type" value="Genomic_DNA"/>
</dbReference>
<dbReference type="InterPro" id="IPR036873">
    <property type="entry name" value="Rhodanese-like_dom_sf"/>
</dbReference>
<dbReference type="Gene3D" id="3.40.250.10">
    <property type="entry name" value="Rhodanese-like domain"/>
    <property type="match status" value="1"/>
</dbReference>
<dbReference type="Pfam" id="PF00581">
    <property type="entry name" value="Rhodanese"/>
    <property type="match status" value="1"/>
</dbReference>
<evidence type="ECO:0000259" key="1">
    <source>
        <dbReference type="PROSITE" id="PS50206"/>
    </source>
</evidence>
<feature type="domain" description="Rhodanese" evidence="1">
    <location>
        <begin position="75"/>
        <end position="218"/>
    </location>
</feature>
<evidence type="ECO:0000313" key="3">
    <source>
        <dbReference type="Proteomes" id="UP001321760"/>
    </source>
</evidence>
<accession>A0AAV9G913</accession>
<protein>
    <recommendedName>
        <fullName evidence="1">Rhodanese domain-containing protein</fullName>
    </recommendedName>
</protein>
<proteinExistence type="predicted"/>
<name>A0AAV9G913_9PEZI</name>